<feature type="domain" description="Insertion element IS402-like" evidence="2">
    <location>
        <begin position="7"/>
        <end position="80"/>
    </location>
</feature>
<dbReference type="Proteomes" id="UP000219215">
    <property type="component" value="Chromosome DPRO"/>
</dbReference>
<dbReference type="PANTHER" id="PTHR46637">
    <property type="entry name" value="TIS1421-TRANSPOSASE PROTEIN A"/>
    <property type="match status" value="1"/>
</dbReference>
<proteinExistence type="predicted"/>
<dbReference type="InterPro" id="IPR025161">
    <property type="entry name" value="IS402-like_dom"/>
</dbReference>
<accession>A0A2C8F6B5</accession>
<sequence>MQKRHALRDDQWDKIKEDLPGKQSDCGVTAKDNRLFIDAVMWIGKTGAPWRDLPESYGKWSSVHKRFIRWAKKGVWQMIFNTLAVDADTEWLMIDSTIVRAHQHSAGGKGAPPAVGGEI</sequence>
<reference evidence="4" key="1">
    <citation type="submission" date="2017-09" db="EMBL/GenBank/DDBJ databases">
        <authorList>
            <person name="Regsiter A."/>
            <person name="William W."/>
        </authorList>
    </citation>
    <scope>NUCLEOTIDE SEQUENCE [LARGE SCALE GENOMIC DNA]</scope>
    <source>
        <strain evidence="4">500-1</strain>
    </source>
</reference>
<evidence type="ECO:0000313" key="3">
    <source>
        <dbReference type="EMBL" id="SOB57935.1"/>
    </source>
</evidence>
<dbReference type="AlphaFoldDB" id="A0A2C8F6B5"/>
<dbReference type="PANTHER" id="PTHR46637:SF1">
    <property type="entry name" value="BLL5188 PROTEIN"/>
    <property type="match status" value="1"/>
</dbReference>
<evidence type="ECO:0000259" key="2">
    <source>
        <dbReference type="Pfam" id="PF13340"/>
    </source>
</evidence>
<organism evidence="3 4">
    <name type="scientific">Pseudodesulfovibrio profundus</name>
    <dbReference type="NCBI Taxonomy" id="57320"/>
    <lineage>
        <taxon>Bacteria</taxon>
        <taxon>Pseudomonadati</taxon>
        <taxon>Thermodesulfobacteriota</taxon>
        <taxon>Desulfovibrionia</taxon>
        <taxon>Desulfovibrionales</taxon>
        <taxon>Desulfovibrionaceae</taxon>
    </lineage>
</organism>
<keyword evidence="4" id="KW-1185">Reference proteome</keyword>
<protein>
    <recommendedName>
        <fullName evidence="2">Insertion element IS402-like domain-containing protein</fullName>
    </recommendedName>
</protein>
<gene>
    <name evidence="3" type="ORF">DPRO_1047</name>
</gene>
<feature type="compositionally biased region" description="Basic and acidic residues" evidence="1">
    <location>
        <begin position="7"/>
        <end position="20"/>
    </location>
</feature>
<dbReference type="NCBIfam" id="NF033580">
    <property type="entry name" value="transpos_IS5_3"/>
    <property type="match status" value="1"/>
</dbReference>
<name>A0A2C8F6B5_9BACT</name>
<dbReference type="KEGG" id="pprf:DPRO_1047"/>
<dbReference type="InterPro" id="IPR052909">
    <property type="entry name" value="Transposase_6_like"/>
</dbReference>
<evidence type="ECO:0000313" key="4">
    <source>
        <dbReference type="Proteomes" id="UP000219215"/>
    </source>
</evidence>
<dbReference type="EMBL" id="LT907975">
    <property type="protein sequence ID" value="SOB57935.1"/>
    <property type="molecule type" value="Genomic_DNA"/>
</dbReference>
<feature type="region of interest" description="Disordered" evidence="1">
    <location>
        <begin position="1"/>
        <end position="24"/>
    </location>
</feature>
<dbReference type="Pfam" id="PF13340">
    <property type="entry name" value="DUF4096"/>
    <property type="match status" value="1"/>
</dbReference>
<evidence type="ECO:0000256" key="1">
    <source>
        <dbReference type="SAM" id="MobiDB-lite"/>
    </source>
</evidence>